<sequence>MDYRIIEGNDQITTEEAARLLKATYWANKRSLEQIGKSMRNSVCYGIRLSGEEKLIGFARVISDFATTYYLCDVIIDPEYQHRGLGKALVAHIVARPEYEGLRGFLMTRDAHGLYAQYGFVPVQGRAMERAPGQ</sequence>
<gene>
    <name evidence="1" type="ORF">SAMN06297397_1058</name>
</gene>
<reference evidence="1" key="1">
    <citation type="submission" date="2017-04" db="EMBL/GenBank/DDBJ databases">
        <authorList>
            <person name="Varghese N."/>
            <person name="Submissions S."/>
        </authorList>
    </citation>
    <scope>NUCLEOTIDE SEQUENCE</scope>
    <source>
        <strain evidence="1">WTE2008</strain>
    </source>
</reference>
<evidence type="ECO:0000313" key="1">
    <source>
        <dbReference type="EMBL" id="SMC49396.1"/>
    </source>
</evidence>
<organism evidence="1 2">
    <name type="scientific">Aristaeella lactis</name>
    <dbReference type="NCBI Taxonomy" id="3046383"/>
    <lineage>
        <taxon>Bacteria</taxon>
        <taxon>Bacillati</taxon>
        <taxon>Bacillota</taxon>
        <taxon>Clostridia</taxon>
        <taxon>Eubacteriales</taxon>
        <taxon>Aristaeellaceae</taxon>
        <taxon>Aristaeella</taxon>
    </lineage>
</organism>
<dbReference type="Proteomes" id="UP000192328">
    <property type="component" value="Unassembled WGS sequence"/>
</dbReference>
<comment type="caution">
    <text evidence="1">The sequence shown here is derived from an EMBL/GenBank/DDBJ whole genome shotgun (WGS) entry which is preliminary data.</text>
</comment>
<protein>
    <submittedName>
        <fullName evidence="1">Acetyltransferase (GNAT) domain-containing protein</fullName>
    </submittedName>
</protein>
<proteinExistence type="predicted"/>
<name>A0AC61PJT2_9FIRM</name>
<accession>A0AC61PJT2</accession>
<dbReference type="EMBL" id="FWXZ01000002">
    <property type="protein sequence ID" value="SMC49396.1"/>
    <property type="molecule type" value="Genomic_DNA"/>
</dbReference>
<evidence type="ECO:0000313" key="2">
    <source>
        <dbReference type="Proteomes" id="UP000192328"/>
    </source>
</evidence>
<keyword evidence="2" id="KW-1185">Reference proteome</keyword>